<feature type="transmembrane region" description="Helical" evidence="9">
    <location>
        <begin position="1017"/>
        <end position="1044"/>
    </location>
</feature>
<feature type="region of interest" description="Disordered" evidence="8">
    <location>
        <begin position="179"/>
        <end position="200"/>
    </location>
</feature>
<proteinExistence type="inferred from homology"/>
<evidence type="ECO:0000256" key="8">
    <source>
        <dbReference type="SAM" id="MobiDB-lite"/>
    </source>
</evidence>
<name>T1IK20_STRMM</name>
<evidence type="ECO:0000256" key="6">
    <source>
        <dbReference type="ARBA" id="ARBA00023170"/>
    </source>
</evidence>
<dbReference type="GO" id="GO:0097108">
    <property type="term" value="F:hedgehog family protein binding"/>
    <property type="evidence" value="ECO:0007669"/>
    <property type="project" value="TreeGrafter"/>
</dbReference>
<feature type="region of interest" description="Disordered" evidence="8">
    <location>
        <begin position="1165"/>
        <end position="1187"/>
    </location>
</feature>
<keyword evidence="5 9" id="KW-0472">Membrane</keyword>
<keyword evidence="12" id="KW-1185">Reference proteome</keyword>
<dbReference type="HOGENOM" id="CLU_002506_1_0_1"/>
<accession>T1IK20</accession>
<protein>
    <recommendedName>
        <fullName evidence="10">SSD domain-containing protein</fullName>
    </recommendedName>
</protein>
<feature type="transmembrane region" description="Helical" evidence="9">
    <location>
        <begin position="326"/>
        <end position="344"/>
    </location>
</feature>
<evidence type="ECO:0000313" key="12">
    <source>
        <dbReference type="Proteomes" id="UP000014500"/>
    </source>
</evidence>
<dbReference type="eggNOG" id="KOG1935">
    <property type="taxonomic scope" value="Eukaryota"/>
</dbReference>
<reference evidence="11" key="2">
    <citation type="submission" date="2015-02" db="UniProtKB">
        <authorList>
            <consortium name="EnsemblMetazoa"/>
        </authorList>
    </citation>
    <scope>IDENTIFICATION</scope>
</reference>
<dbReference type="EnsemblMetazoa" id="SMAR001255-RA">
    <property type="protein sequence ID" value="SMAR001255-PA"/>
    <property type="gene ID" value="SMAR001255"/>
</dbReference>
<dbReference type="NCBIfam" id="TIGR00918">
    <property type="entry name" value="2A060602"/>
    <property type="match status" value="1"/>
</dbReference>
<dbReference type="PhylomeDB" id="T1IK20"/>
<dbReference type="Gene3D" id="1.20.1640.10">
    <property type="entry name" value="Multidrug efflux transporter AcrB transmembrane domain"/>
    <property type="match status" value="2"/>
</dbReference>
<feature type="transmembrane region" description="Helical" evidence="9">
    <location>
        <begin position="892"/>
        <end position="914"/>
    </location>
</feature>
<evidence type="ECO:0000259" key="10">
    <source>
        <dbReference type="PROSITE" id="PS50156"/>
    </source>
</evidence>
<dbReference type="Proteomes" id="UP000014500">
    <property type="component" value="Unassembled WGS sequence"/>
</dbReference>
<feature type="region of interest" description="Disordered" evidence="8">
    <location>
        <begin position="1121"/>
        <end position="1145"/>
    </location>
</feature>
<feature type="domain" description="SSD" evidence="10">
    <location>
        <begin position="919"/>
        <end position="1043"/>
    </location>
</feature>
<evidence type="ECO:0000256" key="1">
    <source>
        <dbReference type="ARBA" id="ARBA00004141"/>
    </source>
</evidence>
<evidence type="ECO:0000256" key="4">
    <source>
        <dbReference type="ARBA" id="ARBA00022989"/>
    </source>
</evidence>
<keyword evidence="3 9" id="KW-0812">Transmembrane</keyword>
<dbReference type="SUPFAM" id="SSF82866">
    <property type="entry name" value="Multidrug efflux transporter AcrB transmembrane domain"/>
    <property type="match status" value="2"/>
</dbReference>
<reference evidence="12" key="1">
    <citation type="submission" date="2011-05" db="EMBL/GenBank/DDBJ databases">
        <authorList>
            <person name="Richards S.R."/>
            <person name="Qu J."/>
            <person name="Jiang H."/>
            <person name="Jhangiani S.N."/>
            <person name="Agravi P."/>
            <person name="Goodspeed R."/>
            <person name="Gross S."/>
            <person name="Mandapat C."/>
            <person name="Jackson L."/>
            <person name="Mathew T."/>
            <person name="Pu L."/>
            <person name="Thornton R."/>
            <person name="Saada N."/>
            <person name="Wilczek-Boney K.B."/>
            <person name="Lee S."/>
            <person name="Kovar C."/>
            <person name="Wu Y."/>
            <person name="Scherer S.E."/>
            <person name="Worley K.C."/>
            <person name="Muzny D.M."/>
            <person name="Gibbs R."/>
        </authorList>
    </citation>
    <scope>NUCLEOTIDE SEQUENCE</scope>
    <source>
        <strain evidence="12">Brora</strain>
    </source>
</reference>
<evidence type="ECO:0000313" key="11">
    <source>
        <dbReference type="EnsemblMetazoa" id="SMAR001255-PA"/>
    </source>
</evidence>
<dbReference type="Pfam" id="PF12349">
    <property type="entry name" value="Sterol-sensing"/>
    <property type="match status" value="1"/>
</dbReference>
<evidence type="ECO:0000256" key="2">
    <source>
        <dbReference type="ARBA" id="ARBA00005585"/>
    </source>
</evidence>
<feature type="transmembrane region" description="Helical" evidence="9">
    <location>
        <begin position="921"/>
        <end position="940"/>
    </location>
</feature>
<feature type="transmembrane region" description="Helical" evidence="9">
    <location>
        <begin position="946"/>
        <end position="971"/>
    </location>
</feature>
<feature type="transmembrane region" description="Helical" evidence="9">
    <location>
        <begin position="619"/>
        <end position="637"/>
    </location>
</feature>
<sequence length="1187" mass="133109">MQDHLLCEDGRLEKEMEYIRKNLGDGAWDSNQIILHLPKQDGANILHVDSMLAHLDAVLAATQVHVEMFDAVWKLKDLCVSPTYPSFEDGVLEQIFEKLMPCAIITPLDCFWEGSKVVGPDYPIQIPEWHGGPVQWSNLNPMELLKLMKLTFTSPSDSIESFMKRAGVTTAYQEKPCLNPLDPECPNSAPNKKSKSLPDVSTELNGGCKGVAARYMHWPEELIVGGVKKNRTGHIMRAKAIQTIIPLMGERQMHEFWKDNYKVHNLNWNEEKAKEIIETWQRKFASEVQKHVAVSNLTKHQRITAFSTTSLSDILRDFSEINVTKIVLGYLFMLIYTCVSLLRWSNVVHSQSGIGLVGVLLVAMSIAAGLGFCALIGITFNASTTQIVPFLALGLGVDDIFLLTHTYAENVTNEISVEEETGECLKQTGLSILLTSVSNMFAFFAAAIIPIPALRAFALQAGILTVFNISSSLLIFPAVVSLDLRRRESKRIDIFCCFASSQTEKTTKNTPILPTVDPAAKRHQTVTRTVSPDGHHVTTVLAQDDSWPVQVSSSPSVESLATTCNSTSTRELVADKGDSFKDRWLYGCLDTQNQCYVWSLTCFARDFYGPNLQKTPVKVLSMLGFICLLALSIWGALRVSNGLDLTDIVPHDSSEYRFLHAQNEFFGFYNMFAVTQGNFEYPTNQKLLQEYHDAFVRVENVVKNDDGGLPDFWLSMFRQWLKGLQDAFDEDWTNGCISQEWWYKNASSDGVLAYKLLVQTGQVDNPVDKSLVTKVRLVNDDGIINPKAFYNYLTAWVSNDPLIYSASMANLRPEPKMWIHDARDYELKIGKSQPLVYTQLPFYLNKLSTTEQVTTTIEAVRDICQRFEQRGLPNFPTGIPFTYWEQYLSLRFHLFLALLCVLAAIFIVLSVVLVNPWAAMLVVLVLAAIVLQLYGFMGMIGVRLSAVPAVILIVAVGIGVEFTVHVCVGFLTSIGSRSRRICMSLEHTFAPVVHGGLSTLLGVLMLAFSEFDFIVRYFFYVLCALVVIGLINGLLFFPILLSLIGPSAEVIPKDNPDRIATPTPEPSPPRVRYKCKKNKADLQQNRRMYPSEISLSTITEEPPSWQSSHEIVVQPEVVVETTTSYPRNEDKNDEDSSSTNVPNYPTAVTTKVTATAKVKVEVHTPFPMGVNRESNYKHKKRKDDERR</sequence>
<keyword evidence="4 9" id="KW-1133">Transmembrane helix</keyword>
<dbReference type="InterPro" id="IPR053958">
    <property type="entry name" value="HMGCR/SNAP/NPC1-like_SSD"/>
</dbReference>
<dbReference type="PANTHER" id="PTHR46022">
    <property type="entry name" value="PROTEIN PATCHED"/>
    <property type="match status" value="1"/>
</dbReference>
<dbReference type="GO" id="GO:0005119">
    <property type="term" value="F:smoothened binding"/>
    <property type="evidence" value="ECO:0007669"/>
    <property type="project" value="TreeGrafter"/>
</dbReference>
<evidence type="ECO:0000256" key="9">
    <source>
        <dbReference type="SAM" id="Phobius"/>
    </source>
</evidence>
<dbReference type="OMA" id="HLYDTEW"/>
<feature type="transmembrane region" description="Helical" evidence="9">
    <location>
        <begin position="429"/>
        <end position="451"/>
    </location>
</feature>
<feature type="transmembrane region" description="Helical" evidence="9">
    <location>
        <begin position="457"/>
        <end position="482"/>
    </location>
</feature>
<feature type="transmembrane region" description="Helical" evidence="9">
    <location>
        <begin position="356"/>
        <end position="380"/>
    </location>
</feature>
<comment type="similarity">
    <text evidence="2">Belongs to the patched family.</text>
</comment>
<organism evidence="11 12">
    <name type="scientific">Strigamia maritima</name>
    <name type="common">European centipede</name>
    <name type="synonym">Geophilus maritimus</name>
    <dbReference type="NCBI Taxonomy" id="126957"/>
    <lineage>
        <taxon>Eukaryota</taxon>
        <taxon>Metazoa</taxon>
        <taxon>Ecdysozoa</taxon>
        <taxon>Arthropoda</taxon>
        <taxon>Myriapoda</taxon>
        <taxon>Chilopoda</taxon>
        <taxon>Pleurostigmophora</taxon>
        <taxon>Geophilomorpha</taxon>
        <taxon>Linotaeniidae</taxon>
        <taxon>Strigamia</taxon>
    </lineage>
</organism>
<dbReference type="EMBL" id="JH430389">
    <property type="status" value="NOT_ANNOTATED_CDS"/>
    <property type="molecule type" value="Genomic_DNA"/>
</dbReference>
<evidence type="ECO:0000256" key="5">
    <source>
        <dbReference type="ARBA" id="ARBA00023136"/>
    </source>
</evidence>
<dbReference type="InterPro" id="IPR000731">
    <property type="entry name" value="SSD"/>
</dbReference>
<feature type="transmembrane region" description="Helical" evidence="9">
    <location>
        <begin position="992"/>
        <end position="1011"/>
    </location>
</feature>
<evidence type="ECO:0000256" key="7">
    <source>
        <dbReference type="ARBA" id="ARBA00023180"/>
    </source>
</evidence>
<dbReference type="FunFam" id="1.20.1640.10:FF:000048">
    <property type="entry name" value="protein patched homolog 1 isoform X2"/>
    <property type="match status" value="1"/>
</dbReference>
<keyword evidence="6" id="KW-0675">Receptor</keyword>
<evidence type="ECO:0000256" key="3">
    <source>
        <dbReference type="ARBA" id="ARBA00022692"/>
    </source>
</evidence>
<dbReference type="AlphaFoldDB" id="T1IK20"/>
<dbReference type="PANTHER" id="PTHR46022:SF1">
    <property type="entry name" value="PROTEIN PATCHED"/>
    <property type="match status" value="1"/>
</dbReference>
<dbReference type="PROSITE" id="PS50156">
    <property type="entry name" value="SSD"/>
    <property type="match status" value="2"/>
</dbReference>
<dbReference type="STRING" id="126957.T1IK20"/>
<dbReference type="GO" id="GO:0045879">
    <property type="term" value="P:negative regulation of smoothened signaling pathway"/>
    <property type="evidence" value="ECO:0007669"/>
    <property type="project" value="TreeGrafter"/>
</dbReference>
<keyword evidence="7" id="KW-0325">Glycoprotein</keyword>
<feature type="domain" description="SSD" evidence="10">
    <location>
        <begin position="322"/>
        <end position="482"/>
    </location>
</feature>
<dbReference type="GO" id="GO:0005886">
    <property type="term" value="C:plasma membrane"/>
    <property type="evidence" value="ECO:0007669"/>
    <property type="project" value="TreeGrafter"/>
</dbReference>
<comment type="subcellular location">
    <subcellularLocation>
        <location evidence="1">Membrane</location>
        <topology evidence="1">Multi-pass membrane protein</topology>
    </subcellularLocation>
</comment>
<dbReference type="FunFam" id="1.20.1640.10:FF:000027">
    <property type="entry name" value="Blast:Protein patched"/>
    <property type="match status" value="1"/>
</dbReference>
<dbReference type="InterPro" id="IPR004766">
    <property type="entry name" value="TM_rcpt_patched"/>
</dbReference>
<dbReference type="GO" id="GO:0008158">
    <property type="term" value="F:hedgehog receptor activity"/>
    <property type="evidence" value="ECO:0007669"/>
    <property type="project" value="InterPro"/>
</dbReference>